<evidence type="ECO:0000313" key="1">
    <source>
        <dbReference type="EMBL" id="GAO19228.1"/>
    </source>
</evidence>
<comment type="caution">
    <text evidence="1">The sequence shown here is derived from an EMBL/GenBank/DDBJ whole genome shotgun (WGS) entry which is preliminary data.</text>
</comment>
<dbReference type="Proteomes" id="UP000054053">
    <property type="component" value="Unassembled WGS sequence"/>
</dbReference>
<proteinExistence type="predicted"/>
<name>A0A1B5L6M6_USTVR</name>
<organism evidence="1 2">
    <name type="scientific">Ustilaginoidea virens</name>
    <name type="common">Rice false smut fungus</name>
    <name type="synonym">Villosiclava virens</name>
    <dbReference type="NCBI Taxonomy" id="1159556"/>
    <lineage>
        <taxon>Eukaryota</taxon>
        <taxon>Fungi</taxon>
        <taxon>Dikarya</taxon>
        <taxon>Ascomycota</taxon>
        <taxon>Pezizomycotina</taxon>
        <taxon>Sordariomycetes</taxon>
        <taxon>Hypocreomycetidae</taxon>
        <taxon>Hypocreales</taxon>
        <taxon>Clavicipitaceae</taxon>
        <taxon>Ustilaginoidea</taxon>
    </lineage>
</organism>
<sequence>MEVASEVGPWPACGGKTGWMTKQVSGRWAWLAAAGRGRAELRSSCVAAGRGPCAQLAVYQYMVHVHGLAHEARTGERRQPGGGPEATG</sequence>
<dbReference type="AlphaFoldDB" id="A0A1B5L6M6"/>
<accession>A0A1B5L6M6</accession>
<gene>
    <name evidence="1" type="ORF">UVI_02060410</name>
</gene>
<reference evidence="2" key="1">
    <citation type="journal article" date="2016" name="Genome Announc.">
        <title>Genome sequence of Ustilaginoidea virens IPU010, a rice pathogenic fungus causing false smut.</title>
        <authorList>
            <person name="Kumagai T."/>
            <person name="Ishii T."/>
            <person name="Terai G."/>
            <person name="Umemura M."/>
            <person name="Machida M."/>
            <person name="Asai K."/>
        </authorList>
    </citation>
    <scope>NUCLEOTIDE SEQUENCE [LARGE SCALE GENOMIC DNA]</scope>
    <source>
        <strain evidence="2">IPU010</strain>
    </source>
</reference>
<evidence type="ECO:0000313" key="2">
    <source>
        <dbReference type="Proteomes" id="UP000054053"/>
    </source>
</evidence>
<dbReference type="EMBL" id="BBTG02000063">
    <property type="protein sequence ID" value="GAO19228.1"/>
    <property type="molecule type" value="Genomic_DNA"/>
</dbReference>
<protein>
    <submittedName>
        <fullName evidence="1">Uncharacterized protein</fullName>
    </submittedName>
</protein>